<dbReference type="Gene3D" id="3.40.50.150">
    <property type="entry name" value="Vaccinia Virus protein VP39"/>
    <property type="match status" value="1"/>
</dbReference>
<dbReference type="InterPro" id="IPR041698">
    <property type="entry name" value="Methyltransf_25"/>
</dbReference>
<dbReference type="GO" id="GO:0008168">
    <property type="term" value="F:methyltransferase activity"/>
    <property type="evidence" value="ECO:0007669"/>
    <property type="project" value="UniProtKB-KW"/>
</dbReference>
<dbReference type="InterPro" id="IPR016718">
    <property type="entry name" value="rRNA_m1G-MeTrfase_A_prd"/>
</dbReference>
<keyword evidence="5" id="KW-1185">Reference proteome</keyword>
<proteinExistence type="predicted"/>
<protein>
    <submittedName>
        <fullName evidence="4">Ribosomal RNA large subunit methyltransferase A</fullName>
        <ecNumber evidence="4">2.1.1.-</ecNumber>
    </submittedName>
</protein>
<feature type="binding site" evidence="2">
    <location>
        <position position="204"/>
    </location>
    <ligand>
        <name>S-adenosyl-L-methionine</name>
        <dbReference type="ChEBI" id="CHEBI:59789"/>
    </ligand>
</feature>
<dbReference type="Proteomes" id="UP000195918">
    <property type="component" value="Unassembled WGS sequence"/>
</dbReference>
<feature type="binding site" evidence="1">
    <location>
        <position position="51"/>
    </location>
    <ligand>
        <name>Zn(2+)</name>
        <dbReference type="ChEBI" id="CHEBI:29105"/>
    </ligand>
</feature>
<keyword evidence="1" id="KW-0862">Zinc</keyword>
<dbReference type="EMBL" id="FWFD01000008">
    <property type="protein sequence ID" value="SLM85439.1"/>
    <property type="molecule type" value="Genomic_DNA"/>
</dbReference>
<sequence>MEQGSKKVMLKKKIDYGREFVEEHLAIFQCTKCQGTFVEISGNTMICQNNHRFDLSKKGTIHFPDHHMTSDYDKEMLVSRRKMIQKDLYLPIMEEISLLLEQETKKDYIVDMGCGEGSFIDRLVTDFNDQANYLGFDLSKEGVQLGSDFSEDAFFFTGDVTDMPFKNESISTLLNIFSPSHYEEMLRVLKPGGQVIKVIPDAFYLTEMREVFYHDNPEKQSYSNENVYEKFKKDVNLVKEKHLTYKYPVVPEDYEDILKMSPINWGASEKAKAYAKAHPFKELTIDVKILVGKK</sequence>
<feature type="binding site" evidence="2">
    <location>
        <position position="89"/>
    </location>
    <ligand>
        <name>S-adenosyl-L-methionine</name>
        <dbReference type="ChEBI" id="CHEBI:59789"/>
    </ligand>
</feature>
<keyword evidence="4" id="KW-0489">Methyltransferase</keyword>
<keyword evidence="4" id="KW-0808">Transferase</keyword>
<accession>A0A1X6WME7</accession>
<dbReference type="Pfam" id="PF13649">
    <property type="entry name" value="Methyltransf_25"/>
    <property type="match status" value="1"/>
</dbReference>
<feature type="domain" description="Methyltransferase" evidence="3">
    <location>
        <begin position="109"/>
        <end position="193"/>
    </location>
</feature>
<dbReference type="AlphaFoldDB" id="A0A1X6WME7"/>
<gene>
    <name evidence="4" type="ORF">FM121_05025</name>
</gene>
<evidence type="ECO:0000313" key="5">
    <source>
        <dbReference type="Proteomes" id="UP000195918"/>
    </source>
</evidence>
<dbReference type="CDD" id="cd02440">
    <property type="entry name" value="AdoMet_MTases"/>
    <property type="match status" value="1"/>
</dbReference>
<name>A0A1X6WME7_9ENTE</name>
<dbReference type="GO" id="GO:0032259">
    <property type="term" value="P:methylation"/>
    <property type="evidence" value="ECO:0007669"/>
    <property type="project" value="UniProtKB-KW"/>
</dbReference>
<feature type="binding site" evidence="1">
    <location>
        <position position="47"/>
    </location>
    <ligand>
        <name>Zn(2+)</name>
        <dbReference type="ChEBI" id="CHEBI:29105"/>
    </ligand>
</feature>
<evidence type="ECO:0000259" key="3">
    <source>
        <dbReference type="Pfam" id="PF13649"/>
    </source>
</evidence>
<dbReference type="InterPro" id="IPR029063">
    <property type="entry name" value="SAM-dependent_MTases_sf"/>
</dbReference>
<evidence type="ECO:0000256" key="2">
    <source>
        <dbReference type="PIRSR" id="PIRSR018249-2"/>
    </source>
</evidence>
<dbReference type="EC" id="2.1.1.-" evidence="4"/>
<organism evidence="4 5">
    <name type="scientific">Vagococcus fluvialis bH819</name>
    <dbReference type="NCBI Taxonomy" id="1255619"/>
    <lineage>
        <taxon>Bacteria</taxon>
        <taxon>Bacillati</taxon>
        <taxon>Bacillota</taxon>
        <taxon>Bacilli</taxon>
        <taxon>Lactobacillales</taxon>
        <taxon>Enterococcaceae</taxon>
        <taxon>Vagococcus</taxon>
    </lineage>
</organism>
<keyword evidence="1" id="KW-0479">Metal-binding</keyword>
<dbReference type="GO" id="GO:0046872">
    <property type="term" value="F:metal ion binding"/>
    <property type="evidence" value="ECO:0007669"/>
    <property type="project" value="UniProtKB-KW"/>
</dbReference>
<dbReference type="SUPFAM" id="SSF53335">
    <property type="entry name" value="S-adenosyl-L-methionine-dependent methyltransferases"/>
    <property type="match status" value="1"/>
</dbReference>
<evidence type="ECO:0000313" key="4">
    <source>
        <dbReference type="EMBL" id="SLM85439.1"/>
    </source>
</evidence>
<dbReference type="PIRSF" id="PIRSF018249">
    <property type="entry name" value="MyrA_prd"/>
    <property type="match status" value="1"/>
</dbReference>
<reference evidence="5" key="1">
    <citation type="submission" date="2017-02" db="EMBL/GenBank/DDBJ databases">
        <authorList>
            <person name="Dridi B."/>
        </authorList>
    </citation>
    <scope>NUCLEOTIDE SEQUENCE [LARGE SCALE GENOMIC DNA]</scope>
    <source>
        <strain evidence="5">bH819</strain>
    </source>
</reference>
<evidence type="ECO:0000256" key="1">
    <source>
        <dbReference type="PIRSR" id="PIRSR018249-1"/>
    </source>
</evidence>
<dbReference type="OrthoDB" id="5522265at2"/>
<dbReference type="PANTHER" id="PTHR43591:SF24">
    <property type="entry name" value="2-METHOXY-6-POLYPRENYL-1,4-BENZOQUINOL METHYLASE, MITOCHONDRIAL"/>
    <property type="match status" value="1"/>
</dbReference>
<keyword evidence="2" id="KW-0949">S-adenosyl-L-methionine</keyword>
<dbReference type="PANTHER" id="PTHR43591">
    <property type="entry name" value="METHYLTRANSFERASE"/>
    <property type="match status" value="1"/>
</dbReference>
<feature type="binding site" evidence="2">
    <location>
        <begin position="116"/>
        <end position="117"/>
    </location>
    <ligand>
        <name>S-adenosyl-L-methionine</name>
        <dbReference type="ChEBI" id="CHEBI:59789"/>
    </ligand>
</feature>